<sequence>MTRRPRLFAWYRTVPIVIVLLFGVASWAYAYAPAQLFQMFYPLRYEEDILTSATNHGVDPYLVAAVIETESGWDPTARSDRGAQGLMQLMPETAHDMVVKGLVDGGVYDSSNLDDPATNIEIGCAYLSYLISYFNGATDHAIAAYNAGMGNVDSWTETGDELSDAITFPETQSYLARVTTAHERYRELYPDSFL</sequence>
<evidence type="ECO:0000313" key="4">
    <source>
        <dbReference type="Proteomes" id="UP000746751"/>
    </source>
</evidence>
<dbReference type="Proteomes" id="UP000746751">
    <property type="component" value="Unassembled WGS sequence"/>
</dbReference>
<dbReference type="InterPro" id="IPR008258">
    <property type="entry name" value="Transglycosylase_SLT_dom_1"/>
</dbReference>
<dbReference type="InterPro" id="IPR023346">
    <property type="entry name" value="Lysozyme-like_dom_sf"/>
</dbReference>
<dbReference type="SUPFAM" id="SSF53955">
    <property type="entry name" value="Lysozyme-like"/>
    <property type="match status" value="1"/>
</dbReference>
<gene>
    <name evidence="3" type="ORF">K8U80_08640</name>
</gene>
<dbReference type="GO" id="GO:0008933">
    <property type="term" value="F:peptidoglycan lytic transglycosylase activity"/>
    <property type="evidence" value="ECO:0007669"/>
    <property type="project" value="InterPro"/>
</dbReference>
<dbReference type="GO" id="GO:0016020">
    <property type="term" value="C:membrane"/>
    <property type="evidence" value="ECO:0007669"/>
    <property type="project" value="InterPro"/>
</dbReference>
<dbReference type="InterPro" id="IPR000189">
    <property type="entry name" value="Transglyc_AS"/>
</dbReference>
<feature type="domain" description="Transglycosylase SLT" evidence="2">
    <location>
        <begin position="53"/>
        <end position="162"/>
    </location>
</feature>
<comment type="similarity">
    <text evidence="1">Belongs to the transglycosylase Slt family.</text>
</comment>
<dbReference type="Gene3D" id="1.10.530.10">
    <property type="match status" value="1"/>
</dbReference>
<dbReference type="EMBL" id="DYVF01000051">
    <property type="protein sequence ID" value="HJG31445.1"/>
    <property type="molecule type" value="Genomic_DNA"/>
</dbReference>
<proteinExistence type="inferred from homology"/>
<protein>
    <submittedName>
        <fullName evidence="3">Lytic transglycosylase domain-containing protein</fullName>
    </submittedName>
</protein>
<comment type="caution">
    <text evidence="3">The sequence shown here is derived from an EMBL/GenBank/DDBJ whole genome shotgun (WGS) entry which is preliminary data.</text>
</comment>
<evidence type="ECO:0000256" key="1">
    <source>
        <dbReference type="ARBA" id="ARBA00007734"/>
    </source>
</evidence>
<dbReference type="PROSITE" id="PS00922">
    <property type="entry name" value="TRANSGLYCOSYLASE"/>
    <property type="match status" value="1"/>
</dbReference>
<evidence type="ECO:0000259" key="2">
    <source>
        <dbReference type="Pfam" id="PF01464"/>
    </source>
</evidence>
<dbReference type="Pfam" id="PF01464">
    <property type="entry name" value="SLT"/>
    <property type="match status" value="1"/>
</dbReference>
<organism evidence="3 4">
    <name type="scientific">Collinsella ihumii</name>
    <dbReference type="NCBI Taxonomy" id="1720204"/>
    <lineage>
        <taxon>Bacteria</taxon>
        <taxon>Bacillati</taxon>
        <taxon>Actinomycetota</taxon>
        <taxon>Coriobacteriia</taxon>
        <taxon>Coriobacteriales</taxon>
        <taxon>Coriobacteriaceae</taxon>
        <taxon>Collinsella</taxon>
    </lineage>
</organism>
<reference evidence="3" key="2">
    <citation type="submission" date="2021-09" db="EMBL/GenBank/DDBJ databases">
        <authorList>
            <person name="Gilroy R."/>
        </authorList>
    </citation>
    <scope>NUCLEOTIDE SEQUENCE</scope>
    <source>
        <strain evidence="3">ChiGjej2B2-7701</strain>
    </source>
</reference>
<evidence type="ECO:0000313" key="3">
    <source>
        <dbReference type="EMBL" id="HJG31445.1"/>
    </source>
</evidence>
<dbReference type="AlphaFoldDB" id="A0A921IPX1"/>
<accession>A0A921IPX1</accession>
<dbReference type="PANTHER" id="PTHR37423:SF2">
    <property type="entry name" value="MEMBRANE-BOUND LYTIC MUREIN TRANSGLYCOSYLASE C"/>
    <property type="match status" value="1"/>
</dbReference>
<dbReference type="GO" id="GO:0000270">
    <property type="term" value="P:peptidoglycan metabolic process"/>
    <property type="evidence" value="ECO:0007669"/>
    <property type="project" value="InterPro"/>
</dbReference>
<reference evidence="3" key="1">
    <citation type="journal article" date="2021" name="PeerJ">
        <title>Extensive microbial diversity within the chicken gut microbiome revealed by metagenomics and culture.</title>
        <authorList>
            <person name="Gilroy R."/>
            <person name="Ravi A."/>
            <person name="Getino M."/>
            <person name="Pursley I."/>
            <person name="Horton D.L."/>
            <person name="Alikhan N.F."/>
            <person name="Baker D."/>
            <person name="Gharbi K."/>
            <person name="Hall N."/>
            <person name="Watson M."/>
            <person name="Adriaenssens E.M."/>
            <person name="Foster-Nyarko E."/>
            <person name="Jarju S."/>
            <person name="Secka A."/>
            <person name="Antonio M."/>
            <person name="Oren A."/>
            <person name="Chaudhuri R.R."/>
            <person name="La Ragione R."/>
            <person name="Hildebrand F."/>
            <person name="Pallen M.J."/>
        </authorList>
    </citation>
    <scope>NUCLEOTIDE SEQUENCE</scope>
    <source>
        <strain evidence="3">ChiGjej2B2-7701</strain>
    </source>
</reference>
<name>A0A921IPX1_9ACTN</name>
<dbReference type="CDD" id="cd16896">
    <property type="entry name" value="LT_Slt70-like"/>
    <property type="match status" value="1"/>
</dbReference>
<dbReference type="PANTHER" id="PTHR37423">
    <property type="entry name" value="SOLUBLE LYTIC MUREIN TRANSGLYCOSYLASE-RELATED"/>
    <property type="match status" value="1"/>
</dbReference>